<evidence type="ECO:0000313" key="9">
    <source>
        <dbReference type="EMBL" id="AWW32536.1"/>
    </source>
</evidence>
<name>A0A2Z4IPQ0_9BACT</name>
<dbReference type="GO" id="GO:0005737">
    <property type="term" value="C:cytoplasm"/>
    <property type="evidence" value="ECO:0007669"/>
    <property type="project" value="TreeGrafter"/>
</dbReference>
<dbReference type="EMBL" id="CP030041">
    <property type="protein sequence ID" value="AWW32536.1"/>
    <property type="molecule type" value="Genomic_DNA"/>
</dbReference>
<evidence type="ECO:0000256" key="4">
    <source>
        <dbReference type="HAMAP-Rule" id="MF_00171"/>
    </source>
</evidence>
<evidence type="ECO:0000256" key="1">
    <source>
        <dbReference type="ARBA" id="ARBA00009375"/>
    </source>
</evidence>
<keyword evidence="2 4" id="KW-0819">tRNA processing</keyword>
<dbReference type="AlphaFoldDB" id="A0A2Z4IPQ0"/>
<feature type="domain" description="Pseudouridine synthase I TruA alpha/beta" evidence="8">
    <location>
        <begin position="148"/>
        <end position="260"/>
    </location>
</feature>
<feature type="active site" description="Nucleophile" evidence="4 5">
    <location>
        <position position="57"/>
    </location>
</feature>
<feature type="domain" description="Pseudouridine synthase I TruA alpha/beta" evidence="8">
    <location>
        <begin position="12"/>
        <end position="102"/>
    </location>
</feature>
<dbReference type="InterPro" id="IPR020097">
    <property type="entry name" value="PsdUridine_synth_TruA_a/b_dom"/>
</dbReference>
<dbReference type="Pfam" id="PF01416">
    <property type="entry name" value="PseudoU_synth_1"/>
    <property type="match status" value="2"/>
</dbReference>
<dbReference type="InterPro" id="IPR020095">
    <property type="entry name" value="PsdUridine_synth_TruA_C"/>
</dbReference>
<comment type="caution">
    <text evidence="4">Lacks conserved residue(s) required for the propagation of feature annotation.</text>
</comment>
<dbReference type="Gene3D" id="3.30.70.660">
    <property type="entry name" value="Pseudouridine synthase I, catalytic domain, C-terminal subdomain"/>
    <property type="match status" value="1"/>
</dbReference>
<feature type="binding site" evidence="4 6">
    <location>
        <position position="115"/>
    </location>
    <ligand>
        <name>substrate</name>
    </ligand>
</feature>
<evidence type="ECO:0000256" key="6">
    <source>
        <dbReference type="PIRSR" id="PIRSR001430-2"/>
    </source>
</evidence>
<dbReference type="HAMAP" id="MF_00171">
    <property type="entry name" value="TruA"/>
    <property type="match status" value="1"/>
</dbReference>
<dbReference type="InterPro" id="IPR020103">
    <property type="entry name" value="PsdUridine_synth_cat_dom_sf"/>
</dbReference>
<evidence type="ECO:0000256" key="7">
    <source>
        <dbReference type="RuleBase" id="RU003792"/>
    </source>
</evidence>
<reference evidence="9 10" key="1">
    <citation type="submission" date="2018-06" db="EMBL/GenBank/DDBJ databases">
        <title>Echinicola strongylocentroti sp. nov., isolated from a sea urchin Strongylocentrotus intermedius.</title>
        <authorList>
            <person name="Bae S.S."/>
        </authorList>
    </citation>
    <scope>NUCLEOTIDE SEQUENCE [LARGE SCALE GENOMIC DNA]</scope>
    <source>
        <strain evidence="9 10">MEBiC08714</strain>
    </source>
</reference>
<comment type="similarity">
    <text evidence="1 4 7">Belongs to the tRNA pseudouridine synthase TruA family.</text>
</comment>
<gene>
    <name evidence="4" type="primary">truA</name>
    <name evidence="9" type="ORF">DN752_21615</name>
</gene>
<evidence type="ECO:0000313" key="10">
    <source>
        <dbReference type="Proteomes" id="UP000248688"/>
    </source>
</evidence>
<evidence type="ECO:0000259" key="8">
    <source>
        <dbReference type="Pfam" id="PF01416"/>
    </source>
</evidence>
<dbReference type="PANTHER" id="PTHR11142">
    <property type="entry name" value="PSEUDOURIDYLATE SYNTHASE"/>
    <property type="match status" value="1"/>
</dbReference>
<dbReference type="GO" id="GO:1990481">
    <property type="term" value="P:mRNA pseudouridine synthesis"/>
    <property type="evidence" value="ECO:0007669"/>
    <property type="project" value="TreeGrafter"/>
</dbReference>
<dbReference type="GO" id="GO:0160147">
    <property type="term" value="F:tRNA pseudouridine(38-40) synthase activity"/>
    <property type="evidence" value="ECO:0007669"/>
    <property type="project" value="UniProtKB-EC"/>
</dbReference>
<evidence type="ECO:0000256" key="3">
    <source>
        <dbReference type="ARBA" id="ARBA00023235"/>
    </source>
</evidence>
<dbReference type="Gene3D" id="3.30.70.580">
    <property type="entry name" value="Pseudouridine synthase I, catalytic domain, N-terminal subdomain"/>
    <property type="match status" value="1"/>
</dbReference>
<dbReference type="GO" id="GO:0003723">
    <property type="term" value="F:RNA binding"/>
    <property type="evidence" value="ECO:0007669"/>
    <property type="project" value="InterPro"/>
</dbReference>
<dbReference type="EC" id="5.4.99.12" evidence="4"/>
<evidence type="ECO:0000256" key="2">
    <source>
        <dbReference type="ARBA" id="ARBA00022694"/>
    </source>
</evidence>
<dbReference type="Proteomes" id="UP000248688">
    <property type="component" value="Chromosome"/>
</dbReference>
<proteinExistence type="inferred from homology"/>
<dbReference type="GO" id="GO:0031119">
    <property type="term" value="P:tRNA pseudouridine synthesis"/>
    <property type="evidence" value="ECO:0007669"/>
    <property type="project" value="UniProtKB-UniRule"/>
</dbReference>
<organism evidence="9 10">
    <name type="scientific">Echinicola strongylocentroti</name>
    <dbReference type="NCBI Taxonomy" id="1795355"/>
    <lineage>
        <taxon>Bacteria</taxon>
        <taxon>Pseudomonadati</taxon>
        <taxon>Bacteroidota</taxon>
        <taxon>Cytophagia</taxon>
        <taxon>Cytophagales</taxon>
        <taxon>Cyclobacteriaceae</taxon>
        <taxon>Echinicola</taxon>
    </lineage>
</organism>
<dbReference type="OrthoDB" id="9811823at2"/>
<dbReference type="SUPFAM" id="SSF55120">
    <property type="entry name" value="Pseudouridine synthase"/>
    <property type="match status" value="1"/>
</dbReference>
<keyword evidence="3 4" id="KW-0413">Isomerase</keyword>
<accession>A0A2Z4IPQ0</accession>
<comment type="catalytic activity">
    <reaction evidence="4 7">
        <text>uridine(38/39/40) in tRNA = pseudouridine(38/39/40) in tRNA</text>
        <dbReference type="Rhea" id="RHEA:22376"/>
        <dbReference type="Rhea" id="RHEA-COMP:10085"/>
        <dbReference type="Rhea" id="RHEA-COMP:10087"/>
        <dbReference type="ChEBI" id="CHEBI:65314"/>
        <dbReference type="ChEBI" id="CHEBI:65315"/>
        <dbReference type="EC" id="5.4.99.12"/>
    </reaction>
</comment>
<protein>
    <recommendedName>
        <fullName evidence="4">tRNA pseudouridine synthase A</fullName>
        <ecNumber evidence="4">5.4.99.12</ecNumber>
    </recommendedName>
    <alternativeName>
        <fullName evidence="4">tRNA pseudouridine(38-40) synthase</fullName>
    </alternativeName>
    <alternativeName>
        <fullName evidence="4">tRNA pseudouridylate synthase I</fullName>
    </alternativeName>
    <alternativeName>
        <fullName evidence="4">tRNA-uridine isomerase I</fullName>
    </alternativeName>
</protein>
<keyword evidence="10" id="KW-1185">Reference proteome</keyword>
<dbReference type="KEGG" id="est:DN752_21615"/>
<evidence type="ECO:0000256" key="5">
    <source>
        <dbReference type="PIRSR" id="PIRSR001430-1"/>
    </source>
</evidence>
<comment type="function">
    <text evidence="4">Formation of pseudouridine at positions 38, 39 and 40 in the anticodon stem and loop of transfer RNAs.</text>
</comment>
<sequence>MQSKPFTYLFYVQYLGFRYHGWQKQPGVKTIQEMLERSFKGWLGHGEFKLLGAGRTDAGVSCIQGAFELFSAYEEQLEGMVKGVNAFLPDDIRLLSASTIGPDFNIIQDVREKEYRYYFSFGEKPHPFSAPYVVVFPEVLDIPLIQEAAQLFEGMNDFRNFCTKPKPDAVFCREITSSSVTAFKQPESNWEIESAIYCFSVKGKGFMRNQVRLMMGTLYDLGRGKITIHELDQALKGANDVFPLSEKAPARGLVLQEVLF</sequence>
<dbReference type="PANTHER" id="PTHR11142:SF5">
    <property type="entry name" value="TRNA PSEUDOURIDINE(38_39) SYNTHASE"/>
    <property type="match status" value="1"/>
</dbReference>
<dbReference type="InterPro" id="IPR020094">
    <property type="entry name" value="TruA/RsuA/RluB/E/F_N"/>
</dbReference>
<dbReference type="InterPro" id="IPR001406">
    <property type="entry name" value="PsdUridine_synth_TruA"/>
</dbReference>
<comment type="subunit">
    <text evidence="4">Homodimer.</text>
</comment>
<dbReference type="PIRSF" id="PIRSF001430">
    <property type="entry name" value="tRNA_psdUrid_synth"/>
    <property type="match status" value="1"/>
</dbReference>